<accession>A0A0M3IUX6</accession>
<name>A0A0M3IUX6_ASCLU</name>
<proteinExistence type="predicted"/>
<dbReference type="AlphaFoldDB" id="A0A0M3IUX6"/>
<organism evidence="1 2">
    <name type="scientific">Ascaris lumbricoides</name>
    <name type="common">Giant roundworm</name>
    <dbReference type="NCBI Taxonomy" id="6252"/>
    <lineage>
        <taxon>Eukaryota</taxon>
        <taxon>Metazoa</taxon>
        <taxon>Ecdysozoa</taxon>
        <taxon>Nematoda</taxon>
        <taxon>Chromadorea</taxon>
        <taxon>Rhabditida</taxon>
        <taxon>Spirurina</taxon>
        <taxon>Ascaridomorpha</taxon>
        <taxon>Ascaridoidea</taxon>
        <taxon>Ascarididae</taxon>
        <taxon>Ascaris</taxon>
    </lineage>
</organism>
<dbReference type="Proteomes" id="UP000036681">
    <property type="component" value="Unplaced"/>
</dbReference>
<evidence type="ECO:0000313" key="2">
    <source>
        <dbReference type="WBParaSite" id="ALUE_0002255401-mRNA-1"/>
    </source>
</evidence>
<dbReference type="WBParaSite" id="ALUE_0002255401-mRNA-1">
    <property type="protein sequence ID" value="ALUE_0002255401-mRNA-1"/>
    <property type="gene ID" value="ALUE_0002255401"/>
</dbReference>
<evidence type="ECO:0000313" key="1">
    <source>
        <dbReference type="Proteomes" id="UP000036681"/>
    </source>
</evidence>
<sequence length="61" mass="7204">MLWKVLISSSCKRRLNDLKPPIKLFQQSFQNVPINLIEQETTEYRGTATARIQKPNDFFCF</sequence>
<protein>
    <submittedName>
        <fullName evidence="2">Uncharacterized protein</fullName>
    </submittedName>
</protein>
<keyword evidence="1" id="KW-1185">Reference proteome</keyword>
<reference evidence="2" key="1">
    <citation type="submission" date="2017-02" db="UniProtKB">
        <authorList>
            <consortium name="WormBaseParasite"/>
        </authorList>
    </citation>
    <scope>IDENTIFICATION</scope>
</reference>